<dbReference type="Pfam" id="PF23571">
    <property type="entry name" value="GH3_M"/>
    <property type="match status" value="1"/>
</dbReference>
<dbReference type="EMBL" id="CP042997">
    <property type="protein sequence ID" value="QEH33986.1"/>
    <property type="molecule type" value="Genomic_DNA"/>
</dbReference>
<dbReference type="GO" id="GO:0005737">
    <property type="term" value="C:cytoplasm"/>
    <property type="evidence" value="ECO:0007669"/>
    <property type="project" value="TreeGrafter"/>
</dbReference>
<dbReference type="KEGG" id="agv:OJF2_25190"/>
<accession>A0A5B9VZY7</accession>
<dbReference type="AlphaFoldDB" id="A0A5B9VZY7"/>
<evidence type="ECO:0000259" key="1">
    <source>
        <dbReference type="Pfam" id="PF23571"/>
    </source>
</evidence>
<evidence type="ECO:0000259" key="2">
    <source>
        <dbReference type="Pfam" id="PF23572"/>
    </source>
</evidence>
<dbReference type="Pfam" id="PF03321">
    <property type="entry name" value="GH3"/>
    <property type="match status" value="1"/>
</dbReference>
<evidence type="ECO:0000313" key="3">
    <source>
        <dbReference type="EMBL" id="QEH33986.1"/>
    </source>
</evidence>
<name>A0A5B9VZY7_9BACT</name>
<dbReference type="GO" id="GO:0016881">
    <property type="term" value="F:acid-amino acid ligase activity"/>
    <property type="evidence" value="ECO:0007669"/>
    <property type="project" value="TreeGrafter"/>
</dbReference>
<protein>
    <submittedName>
        <fullName evidence="3">GH3 auxin-responsive promoter</fullName>
    </submittedName>
</protein>
<dbReference type="Proteomes" id="UP000324233">
    <property type="component" value="Chromosome"/>
</dbReference>
<keyword evidence="4" id="KW-1185">Reference proteome</keyword>
<sequence length="564" mass="63099">MIATIKRIIGRPLTSRARGLARTFHDLTARAGDAQRELLRGFIARNADSQFGRDHGFGEIRTAEDLRRRVPIGGYDYLEPYIDRVRQGDTRALFGADTRVLMFAMTSGTTNRPKTIPVTEQSLRDYRDGWTIWGVQAFDAHAEMISRGLKPILQIASDWRESFTQGGIPCGAITGLTASMQSPIVRNVYCMPASGSRIKDIEAKYYVALRFSIYRDLGTIIAANPATILAIVRLGDREKETLIRDLYDGTIAPKWAIPPEVRRALRFRARIPHRRAARRLEEIVRRTGRLLPRDYWPDLQFLSNWMGGTMKAYLRGYPEYFGETPVRDVGLIASEGRMTIPVEDGTPAGILDVRHHYFEFIPEEQAGSAAPETVEAVDLVPGRNYFILLTTAGGLYRYNIHDLVRCVGFHNRSPILEFLNKGAHFSSLTGEKLSEHQVIAAVQAAQQALGIRLRSYLLLPSWGEPPSYSLLVEGSDLEGGDRDGRLAAEVESRLRSLNIEYAAKRDSLRLGPVRTILVPDGSWADFQRRRLARSGGTVEQYKQPHLIPDLGALALFGVEAPVAT</sequence>
<dbReference type="InterPro" id="IPR055378">
    <property type="entry name" value="GH3_C"/>
</dbReference>
<dbReference type="RefSeq" id="WP_148593974.1">
    <property type="nucleotide sequence ID" value="NZ_CP042997.1"/>
</dbReference>
<gene>
    <name evidence="3" type="ORF">OJF2_25190</name>
</gene>
<dbReference type="Pfam" id="PF23572">
    <property type="entry name" value="GH3_C"/>
    <property type="match status" value="1"/>
</dbReference>
<dbReference type="PANTHER" id="PTHR31901">
    <property type="entry name" value="GH3 DOMAIN-CONTAINING PROTEIN"/>
    <property type="match status" value="1"/>
</dbReference>
<feature type="domain" description="GH3 middle" evidence="1">
    <location>
        <begin position="351"/>
        <end position="421"/>
    </location>
</feature>
<organism evidence="3 4">
    <name type="scientific">Aquisphaera giovannonii</name>
    <dbReference type="NCBI Taxonomy" id="406548"/>
    <lineage>
        <taxon>Bacteria</taxon>
        <taxon>Pseudomonadati</taxon>
        <taxon>Planctomycetota</taxon>
        <taxon>Planctomycetia</taxon>
        <taxon>Isosphaerales</taxon>
        <taxon>Isosphaeraceae</taxon>
        <taxon>Aquisphaera</taxon>
    </lineage>
</organism>
<evidence type="ECO:0000313" key="4">
    <source>
        <dbReference type="Proteomes" id="UP000324233"/>
    </source>
</evidence>
<dbReference type="InterPro" id="IPR055377">
    <property type="entry name" value="GH3_M"/>
</dbReference>
<feature type="domain" description="GH3 C-terminal" evidence="2">
    <location>
        <begin position="437"/>
        <end position="548"/>
    </location>
</feature>
<proteinExistence type="predicted"/>
<reference evidence="3 4" key="1">
    <citation type="submission" date="2019-08" db="EMBL/GenBank/DDBJ databases">
        <title>Deep-cultivation of Planctomycetes and their phenomic and genomic characterization uncovers novel biology.</title>
        <authorList>
            <person name="Wiegand S."/>
            <person name="Jogler M."/>
            <person name="Boedeker C."/>
            <person name="Pinto D."/>
            <person name="Vollmers J."/>
            <person name="Rivas-Marin E."/>
            <person name="Kohn T."/>
            <person name="Peeters S.H."/>
            <person name="Heuer A."/>
            <person name="Rast P."/>
            <person name="Oberbeckmann S."/>
            <person name="Bunk B."/>
            <person name="Jeske O."/>
            <person name="Meyerdierks A."/>
            <person name="Storesund J.E."/>
            <person name="Kallscheuer N."/>
            <person name="Luecker S."/>
            <person name="Lage O.M."/>
            <person name="Pohl T."/>
            <person name="Merkel B.J."/>
            <person name="Hornburger P."/>
            <person name="Mueller R.-W."/>
            <person name="Bruemmer F."/>
            <person name="Labrenz M."/>
            <person name="Spormann A.M."/>
            <person name="Op den Camp H."/>
            <person name="Overmann J."/>
            <person name="Amann R."/>
            <person name="Jetten M.S.M."/>
            <person name="Mascher T."/>
            <person name="Medema M.H."/>
            <person name="Devos D.P."/>
            <person name="Kaster A.-K."/>
            <person name="Ovreas L."/>
            <person name="Rohde M."/>
            <person name="Galperin M.Y."/>
            <person name="Jogler C."/>
        </authorList>
    </citation>
    <scope>NUCLEOTIDE SEQUENCE [LARGE SCALE GENOMIC DNA]</scope>
    <source>
        <strain evidence="3 4">OJF2</strain>
    </source>
</reference>
<dbReference type="OrthoDB" id="614636at2"/>
<dbReference type="InterPro" id="IPR004993">
    <property type="entry name" value="GH3"/>
</dbReference>
<dbReference type="PANTHER" id="PTHR31901:SF9">
    <property type="entry name" value="GH3 DOMAIN-CONTAINING PROTEIN"/>
    <property type="match status" value="1"/>
</dbReference>